<dbReference type="InterPro" id="IPR000014">
    <property type="entry name" value="PAS"/>
</dbReference>
<dbReference type="SUPFAM" id="SSF47384">
    <property type="entry name" value="Homodimeric domain of signal transducing histidine kinase"/>
    <property type="match status" value="1"/>
</dbReference>
<dbReference type="EC" id="2.7.13.3" evidence="2"/>
<dbReference type="CDD" id="cd00082">
    <property type="entry name" value="HisKA"/>
    <property type="match status" value="1"/>
</dbReference>
<feature type="domain" description="PAC" evidence="11">
    <location>
        <begin position="77"/>
        <end position="129"/>
    </location>
</feature>
<keyword evidence="8" id="KW-0902">Two-component regulatory system</keyword>
<gene>
    <name evidence="12" type="ORF">H7849_24260</name>
</gene>
<evidence type="ECO:0000313" key="13">
    <source>
        <dbReference type="Proteomes" id="UP000515312"/>
    </source>
</evidence>
<evidence type="ECO:0000256" key="3">
    <source>
        <dbReference type="ARBA" id="ARBA00022553"/>
    </source>
</evidence>
<dbReference type="SMART" id="SM00091">
    <property type="entry name" value="PAS"/>
    <property type="match status" value="2"/>
</dbReference>
<evidence type="ECO:0000256" key="7">
    <source>
        <dbReference type="ARBA" id="ARBA00022840"/>
    </source>
</evidence>
<keyword evidence="3" id="KW-0597">Phosphoprotein</keyword>
<keyword evidence="13" id="KW-1185">Reference proteome</keyword>
<dbReference type="Gene3D" id="3.30.565.10">
    <property type="entry name" value="Histidine kinase-like ATPase, C-terminal domain"/>
    <property type="match status" value="1"/>
</dbReference>
<dbReference type="Proteomes" id="UP000515312">
    <property type="component" value="Chromosome"/>
</dbReference>
<sequence>MLDPRFHLAAIVSSSDDPIISKDLNGTITSWNEAAVRLFGYEPEEMVGQSILRLIPPELHNEEADILSKVRAGERIDHYETTRVKKSGEKFPVSVTISPVRDETGRVIGASKIAHDISDRKKLEEIRSRLAAIVNSADDAIISKDLKGVVKTWNAGACQMFGYTAEEMIGQPVLRLIPKDLQYEEDEILQKLRAGERIDHYETTRQKKSGETFEVSVTISPICDETGRVIGASKIARDISDRKRIERLLVQSEKLAATGRMASAIAHEINNPLESLMNLIYLARQNSPAEGKAYKLLMTAEGELERVSHIARQTLGYYRDTNSPVDLHLHDLVENVLTVYNSKLISSGISVDRRFNDLQKIAVSKGEMIQVISNIIANSIDAMRDGGVLHISTRKVISSAGDGIQIVIRDSGTGISAENLARIFEPFFTTKGELGTGIGLWVAKQLVERRGGQISVASSTEKGSSGTSVTIFLPFVIPPRALS</sequence>
<dbReference type="Gene3D" id="3.30.450.20">
    <property type="entry name" value="PAS domain"/>
    <property type="match status" value="2"/>
</dbReference>
<keyword evidence="4" id="KW-0808">Transferase</keyword>
<evidence type="ECO:0000256" key="6">
    <source>
        <dbReference type="ARBA" id="ARBA00022777"/>
    </source>
</evidence>
<dbReference type="Pfam" id="PF00989">
    <property type="entry name" value="PAS"/>
    <property type="match status" value="2"/>
</dbReference>
<dbReference type="SMART" id="SM00086">
    <property type="entry name" value="PAC"/>
    <property type="match status" value="2"/>
</dbReference>
<dbReference type="GO" id="GO:0005524">
    <property type="term" value="F:ATP binding"/>
    <property type="evidence" value="ECO:0007669"/>
    <property type="project" value="UniProtKB-KW"/>
</dbReference>
<comment type="catalytic activity">
    <reaction evidence="1">
        <text>ATP + protein L-histidine = ADP + protein N-phospho-L-histidine.</text>
        <dbReference type="EC" id="2.7.13.3"/>
    </reaction>
</comment>
<name>A0A7G8BRK1_9BACT</name>
<dbReference type="PROSITE" id="PS50109">
    <property type="entry name" value="HIS_KIN"/>
    <property type="match status" value="1"/>
</dbReference>
<dbReference type="SMART" id="SM00387">
    <property type="entry name" value="HATPase_c"/>
    <property type="match status" value="1"/>
</dbReference>
<organism evidence="12 13">
    <name type="scientific">Alloacidobacterium dinghuense</name>
    <dbReference type="NCBI Taxonomy" id="2763107"/>
    <lineage>
        <taxon>Bacteria</taxon>
        <taxon>Pseudomonadati</taxon>
        <taxon>Acidobacteriota</taxon>
        <taxon>Terriglobia</taxon>
        <taxon>Terriglobales</taxon>
        <taxon>Acidobacteriaceae</taxon>
        <taxon>Alloacidobacterium</taxon>
    </lineage>
</organism>
<dbReference type="SUPFAM" id="SSF55785">
    <property type="entry name" value="PYP-like sensor domain (PAS domain)"/>
    <property type="match status" value="2"/>
</dbReference>
<evidence type="ECO:0000256" key="2">
    <source>
        <dbReference type="ARBA" id="ARBA00012438"/>
    </source>
</evidence>
<evidence type="ECO:0000259" key="9">
    <source>
        <dbReference type="PROSITE" id="PS50109"/>
    </source>
</evidence>
<dbReference type="GO" id="GO:0000155">
    <property type="term" value="F:phosphorelay sensor kinase activity"/>
    <property type="evidence" value="ECO:0007669"/>
    <property type="project" value="InterPro"/>
</dbReference>
<dbReference type="Pfam" id="PF02518">
    <property type="entry name" value="HATPase_c"/>
    <property type="match status" value="1"/>
</dbReference>
<dbReference type="InterPro" id="IPR036097">
    <property type="entry name" value="HisK_dim/P_sf"/>
</dbReference>
<feature type="domain" description="Histidine kinase" evidence="9">
    <location>
        <begin position="264"/>
        <end position="477"/>
    </location>
</feature>
<dbReference type="InterPro" id="IPR000700">
    <property type="entry name" value="PAS-assoc_C"/>
</dbReference>
<dbReference type="NCBIfam" id="TIGR00229">
    <property type="entry name" value="sensory_box"/>
    <property type="match status" value="2"/>
</dbReference>
<accession>A0A7G8BRK1</accession>
<dbReference type="PANTHER" id="PTHR43065:SF10">
    <property type="entry name" value="PEROXIDE STRESS-ACTIVATED HISTIDINE KINASE MAK3"/>
    <property type="match status" value="1"/>
</dbReference>
<dbReference type="InterPro" id="IPR004358">
    <property type="entry name" value="Sig_transdc_His_kin-like_C"/>
</dbReference>
<dbReference type="InterPro" id="IPR035965">
    <property type="entry name" value="PAS-like_dom_sf"/>
</dbReference>
<dbReference type="PANTHER" id="PTHR43065">
    <property type="entry name" value="SENSOR HISTIDINE KINASE"/>
    <property type="match status" value="1"/>
</dbReference>
<evidence type="ECO:0000259" key="11">
    <source>
        <dbReference type="PROSITE" id="PS50113"/>
    </source>
</evidence>
<dbReference type="InterPro" id="IPR001610">
    <property type="entry name" value="PAC"/>
</dbReference>
<dbReference type="GO" id="GO:0006355">
    <property type="term" value="P:regulation of DNA-templated transcription"/>
    <property type="evidence" value="ECO:0007669"/>
    <property type="project" value="InterPro"/>
</dbReference>
<dbReference type="InterPro" id="IPR003661">
    <property type="entry name" value="HisK_dim/P_dom"/>
</dbReference>
<evidence type="ECO:0000256" key="1">
    <source>
        <dbReference type="ARBA" id="ARBA00000085"/>
    </source>
</evidence>
<dbReference type="PROSITE" id="PS50113">
    <property type="entry name" value="PAC"/>
    <property type="match status" value="2"/>
</dbReference>
<keyword evidence="5" id="KW-0547">Nucleotide-binding</keyword>
<dbReference type="InterPro" id="IPR013767">
    <property type="entry name" value="PAS_fold"/>
</dbReference>
<dbReference type="PROSITE" id="PS50112">
    <property type="entry name" value="PAS"/>
    <property type="match status" value="2"/>
</dbReference>
<evidence type="ECO:0000313" key="12">
    <source>
        <dbReference type="EMBL" id="QNI35171.1"/>
    </source>
</evidence>
<reference evidence="12 13" key="1">
    <citation type="submission" date="2020-08" db="EMBL/GenBank/DDBJ databases">
        <title>Edaphobacter telluris sp. nov. and Acidobacterium dinghuensis sp. nov., two acidobacteria isolated from forest soil.</title>
        <authorList>
            <person name="Fu J."/>
            <person name="Qiu L."/>
        </authorList>
    </citation>
    <scope>NUCLEOTIDE SEQUENCE [LARGE SCALE GENOMIC DNA]</scope>
    <source>
        <strain evidence="12">4Y35</strain>
    </source>
</reference>
<dbReference type="KEGG" id="adin:H7849_24260"/>
<feature type="domain" description="PAC" evidence="11">
    <location>
        <begin position="199"/>
        <end position="251"/>
    </location>
</feature>
<dbReference type="AlphaFoldDB" id="A0A7G8BRK1"/>
<dbReference type="InterPro" id="IPR036890">
    <property type="entry name" value="HATPase_C_sf"/>
</dbReference>
<dbReference type="CDD" id="cd00130">
    <property type="entry name" value="PAS"/>
    <property type="match status" value="2"/>
</dbReference>
<feature type="domain" description="PAS" evidence="10">
    <location>
        <begin position="126"/>
        <end position="196"/>
    </location>
</feature>
<evidence type="ECO:0000259" key="10">
    <source>
        <dbReference type="PROSITE" id="PS50112"/>
    </source>
</evidence>
<dbReference type="InterPro" id="IPR005467">
    <property type="entry name" value="His_kinase_dom"/>
</dbReference>
<dbReference type="SUPFAM" id="SSF55874">
    <property type="entry name" value="ATPase domain of HSP90 chaperone/DNA topoisomerase II/histidine kinase"/>
    <property type="match status" value="1"/>
</dbReference>
<dbReference type="PRINTS" id="PR00344">
    <property type="entry name" value="BCTRLSENSOR"/>
</dbReference>
<dbReference type="InterPro" id="IPR003594">
    <property type="entry name" value="HATPase_dom"/>
</dbReference>
<evidence type="ECO:0000256" key="8">
    <source>
        <dbReference type="ARBA" id="ARBA00023012"/>
    </source>
</evidence>
<proteinExistence type="predicted"/>
<dbReference type="EMBL" id="CP060394">
    <property type="protein sequence ID" value="QNI35171.1"/>
    <property type="molecule type" value="Genomic_DNA"/>
</dbReference>
<keyword evidence="6" id="KW-0418">Kinase</keyword>
<keyword evidence="7" id="KW-0067">ATP-binding</keyword>
<evidence type="ECO:0000256" key="4">
    <source>
        <dbReference type="ARBA" id="ARBA00022679"/>
    </source>
</evidence>
<protein>
    <recommendedName>
        <fullName evidence="2">histidine kinase</fullName>
        <ecNumber evidence="2">2.7.13.3</ecNumber>
    </recommendedName>
</protein>
<evidence type="ECO:0000256" key="5">
    <source>
        <dbReference type="ARBA" id="ARBA00022741"/>
    </source>
</evidence>
<feature type="domain" description="PAS" evidence="10">
    <location>
        <begin position="4"/>
        <end position="74"/>
    </location>
</feature>
<dbReference type="Gene3D" id="1.10.287.130">
    <property type="match status" value="1"/>
</dbReference>